<evidence type="ECO:0000313" key="7">
    <source>
        <dbReference type="Proteomes" id="UP001519272"/>
    </source>
</evidence>
<evidence type="ECO:0000256" key="2">
    <source>
        <dbReference type="ARBA" id="ARBA00022771"/>
    </source>
</evidence>
<dbReference type="RefSeq" id="WP_210088065.1">
    <property type="nucleotide sequence ID" value="NZ_JAGGKG010000003.1"/>
</dbReference>
<evidence type="ECO:0000256" key="3">
    <source>
        <dbReference type="ARBA" id="ARBA00022833"/>
    </source>
</evidence>
<accession>A0ABS4FPU4</accession>
<dbReference type="InterPro" id="IPR014240">
    <property type="entry name" value="YteA"/>
</dbReference>
<dbReference type="Gene3D" id="1.20.120.910">
    <property type="entry name" value="DksA, coiled-coil domain"/>
    <property type="match status" value="1"/>
</dbReference>
<protein>
    <submittedName>
        <fullName evidence="6">YteA family regulatory protein</fullName>
    </submittedName>
</protein>
<dbReference type="NCBIfam" id="TIGR02890">
    <property type="entry name" value="bacill_yteA"/>
    <property type="match status" value="1"/>
</dbReference>
<dbReference type="PANTHER" id="PTHR33823">
    <property type="entry name" value="RNA POLYMERASE-BINDING TRANSCRIPTION FACTOR DKSA-RELATED"/>
    <property type="match status" value="1"/>
</dbReference>
<dbReference type="PANTHER" id="PTHR33823:SF4">
    <property type="entry name" value="GENERAL STRESS PROTEIN 16O"/>
    <property type="match status" value="1"/>
</dbReference>
<sequence length="239" mass="27928">MTHLTSSQIKYLQQQLQAEQQLLYEKLNENDHMGLNESMRDNLNELSTIDNHPADIGSEMFEREKDIALNEHEELRLMRIEDALERIKHQQYGKCATCGAQINFERLEAIPETAYCKEHSPQAHLSLNRPIEETLLDPPFGRTSMDEHEYSGFDGEDAWQIVESYGTSTSPAYAEQSDVTSYDDLTIEENEEFDGFVEPFESYVATDIYGNDRYFFRNQQYTEHMKETKHLRTEHDVIK</sequence>
<dbReference type="Pfam" id="PF01258">
    <property type="entry name" value="zf-dskA_traR"/>
    <property type="match status" value="1"/>
</dbReference>
<name>A0ABS4FPU4_9BACL</name>
<organism evidence="6 7">
    <name type="scientific">Paenibacillus turicensis</name>
    <dbReference type="NCBI Taxonomy" id="160487"/>
    <lineage>
        <taxon>Bacteria</taxon>
        <taxon>Bacillati</taxon>
        <taxon>Bacillota</taxon>
        <taxon>Bacilli</taxon>
        <taxon>Bacillales</taxon>
        <taxon>Paenibacillaceae</taxon>
        <taxon>Paenibacillus</taxon>
    </lineage>
</organism>
<gene>
    <name evidence="6" type="ORF">J2Z32_001011</name>
</gene>
<dbReference type="InterPro" id="IPR000962">
    <property type="entry name" value="Znf_DskA_TraR"/>
</dbReference>
<evidence type="ECO:0000256" key="4">
    <source>
        <dbReference type="PROSITE-ProRule" id="PRU00510"/>
    </source>
</evidence>
<keyword evidence="2" id="KW-0863">Zinc-finger</keyword>
<evidence type="ECO:0000259" key="5">
    <source>
        <dbReference type="Pfam" id="PF01258"/>
    </source>
</evidence>
<evidence type="ECO:0000313" key="6">
    <source>
        <dbReference type="EMBL" id="MBP1904394.1"/>
    </source>
</evidence>
<keyword evidence="7" id="KW-1185">Reference proteome</keyword>
<dbReference type="PROSITE" id="PS51128">
    <property type="entry name" value="ZF_DKSA_2"/>
    <property type="match status" value="1"/>
</dbReference>
<comment type="caution">
    <text evidence="6">The sequence shown here is derived from an EMBL/GenBank/DDBJ whole genome shotgun (WGS) entry which is preliminary data.</text>
</comment>
<dbReference type="Proteomes" id="UP001519272">
    <property type="component" value="Unassembled WGS sequence"/>
</dbReference>
<dbReference type="SUPFAM" id="SSF57716">
    <property type="entry name" value="Glucocorticoid receptor-like (DNA-binding domain)"/>
    <property type="match status" value="1"/>
</dbReference>
<evidence type="ECO:0000256" key="1">
    <source>
        <dbReference type="ARBA" id="ARBA00022723"/>
    </source>
</evidence>
<dbReference type="InterPro" id="IPR037187">
    <property type="entry name" value="DnaK_N"/>
</dbReference>
<dbReference type="SUPFAM" id="SSF109635">
    <property type="entry name" value="DnaK suppressor protein DksA, alpha-hairpin domain"/>
    <property type="match status" value="1"/>
</dbReference>
<proteinExistence type="predicted"/>
<feature type="zinc finger region" description="dksA C4-type" evidence="4">
    <location>
        <begin position="95"/>
        <end position="119"/>
    </location>
</feature>
<keyword evidence="3" id="KW-0862">Zinc</keyword>
<dbReference type="EMBL" id="JAGGKG010000003">
    <property type="protein sequence ID" value="MBP1904394.1"/>
    <property type="molecule type" value="Genomic_DNA"/>
</dbReference>
<feature type="domain" description="Zinc finger DksA/TraR C4-type" evidence="5">
    <location>
        <begin position="91"/>
        <end position="118"/>
    </location>
</feature>
<keyword evidence="1" id="KW-0479">Metal-binding</keyword>
<reference evidence="6 7" key="1">
    <citation type="submission" date="2021-03" db="EMBL/GenBank/DDBJ databases">
        <title>Genomic Encyclopedia of Type Strains, Phase IV (KMG-IV): sequencing the most valuable type-strain genomes for metagenomic binning, comparative biology and taxonomic classification.</title>
        <authorList>
            <person name="Goeker M."/>
        </authorList>
    </citation>
    <scope>NUCLEOTIDE SEQUENCE [LARGE SCALE GENOMIC DNA]</scope>
    <source>
        <strain evidence="6 7">DSM 14349</strain>
    </source>
</reference>